<dbReference type="EMBL" id="JAQQWK010000001">
    <property type="protein sequence ID" value="KAK8056632.1"/>
    <property type="molecule type" value="Genomic_DNA"/>
</dbReference>
<feature type="compositionally biased region" description="Low complexity" evidence="1">
    <location>
        <begin position="189"/>
        <end position="204"/>
    </location>
</feature>
<evidence type="ECO:0000256" key="1">
    <source>
        <dbReference type="SAM" id="MobiDB-lite"/>
    </source>
</evidence>
<protein>
    <submittedName>
        <fullName evidence="2">Uncharacterized protein</fullName>
    </submittedName>
</protein>
<gene>
    <name evidence="2" type="ORF">PG993_001859</name>
</gene>
<accession>A0ABR1UD75</accession>
<evidence type="ECO:0000313" key="2">
    <source>
        <dbReference type="EMBL" id="KAK8056632.1"/>
    </source>
</evidence>
<feature type="region of interest" description="Disordered" evidence="1">
    <location>
        <begin position="352"/>
        <end position="373"/>
    </location>
</feature>
<sequence length="373" mass="39831">MSSSASAFAKTLPQSLSSRTVLVKCTPTPRSLAERRAILKGLLMTGQRPEIEVFRKLDDDSSFIAVAATAATATCLVDDSPFRRLMVTAPAQAGATAQATAAWGSAAAAAGTAGSSSAAAAAAAATDAAPLAEPVVVQVLKKNEKTKDPSKRPLWWRKREEKRMKEAAERQAAAEKLAAEQQQKDLESGDAAAATAGKSGAEESLSIQKKEFTIHVFPANKGFNHQRMLGRGLLHGPWPLNINTFLASGDGHQDQAELRDTFISAALRKSVPPGRLAPSLKDWDTGRQMAIGRGTATGFDDRAAWELLGVGVHGASFIQHRLHQKDIASKTPAVMHSLAAMSRQGLHRQRWNSYGRDEEEGRETGFGQGEDMG</sequence>
<keyword evidence="3" id="KW-1185">Reference proteome</keyword>
<dbReference type="Proteomes" id="UP001444661">
    <property type="component" value="Unassembled WGS sequence"/>
</dbReference>
<feature type="compositionally biased region" description="Gly residues" evidence="1">
    <location>
        <begin position="364"/>
        <end position="373"/>
    </location>
</feature>
<name>A0ABR1UD75_9PEZI</name>
<organism evidence="2 3">
    <name type="scientific">Apiospora rasikravindrae</name>
    <dbReference type="NCBI Taxonomy" id="990691"/>
    <lineage>
        <taxon>Eukaryota</taxon>
        <taxon>Fungi</taxon>
        <taxon>Dikarya</taxon>
        <taxon>Ascomycota</taxon>
        <taxon>Pezizomycotina</taxon>
        <taxon>Sordariomycetes</taxon>
        <taxon>Xylariomycetidae</taxon>
        <taxon>Amphisphaeriales</taxon>
        <taxon>Apiosporaceae</taxon>
        <taxon>Apiospora</taxon>
    </lineage>
</organism>
<feature type="region of interest" description="Disordered" evidence="1">
    <location>
        <begin position="166"/>
        <end position="204"/>
    </location>
</feature>
<reference evidence="2 3" key="1">
    <citation type="submission" date="2023-01" db="EMBL/GenBank/DDBJ databases">
        <title>Analysis of 21 Apiospora genomes using comparative genomics revels a genus with tremendous synthesis potential of carbohydrate active enzymes and secondary metabolites.</title>
        <authorList>
            <person name="Sorensen T."/>
        </authorList>
    </citation>
    <scope>NUCLEOTIDE SEQUENCE [LARGE SCALE GENOMIC DNA]</scope>
    <source>
        <strain evidence="2 3">CBS 33761</strain>
    </source>
</reference>
<proteinExistence type="predicted"/>
<evidence type="ECO:0000313" key="3">
    <source>
        <dbReference type="Proteomes" id="UP001444661"/>
    </source>
</evidence>
<comment type="caution">
    <text evidence="2">The sequence shown here is derived from an EMBL/GenBank/DDBJ whole genome shotgun (WGS) entry which is preliminary data.</text>
</comment>